<dbReference type="SMART" id="SM00554">
    <property type="entry name" value="FAS1"/>
    <property type="match status" value="2"/>
</dbReference>
<dbReference type="eggNOG" id="COG2335">
    <property type="taxonomic scope" value="Bacteria"/>
</dbReference>
<accession>D2QMK0</accession>
<evidence type="ECO:0000313" key="4">
    <source>
        <dbReference type="Proteomes" id="UP000002028"/>
    </source>
</evidence>
<dbReference type="Pfam" id="PF02469">
    <property type="entry name" value="Fasciclin"/>
    <property type="match status" value="2"/>
</dbReference>
<keyword evidence="4" id="KW-1185">Reference proteome</keyword>
<dbReference type="PROSITE" id="PS51257">
    <property type="entry name" value="PROKAR_LIPOPROTEIN"/>
    <property type="match status" value="1"/>
</dbReference>
<feature type="chain" id="PRO_5003035739" evidence="1">
    <location>
        <begin position="24"/>
        <end position="318"/>
    </location>
</feature>
<dbReference type="Proteomes" id="UP000002028">
    <property type="component" value="Chromosome"/>
</dbReference>
<proteinExistence type="predicted"/>
<dbReference type="EMBL" id="CP001769">
    <property type="protein sequence ID" value="ADB40413.1"/>
    <property type="molecule type" value="Genomic_DNA"/>
</dbReference>
<feature type="signal peptide" evidence="1">
    <location>
        <begin position="1"/>
        <end position="23"/>
    </location>
</feature>
<evidence type="ECO:0000256" key="1">
    <source>
        <dbReference type="SAM" id="SignalP"/>
    </source>
</evidence>
<dbReference type="InterPro" id="IPR050904">
    <property type="entry name" value="Adhesion/Biosynth-related"/>
</dbReference>
<feature type="domain" description="FAS1" evidence="2">
    <location>
        <begin position="35"/>
        <end position="167"/>
    </location>
</feature>
<dbReference type="InterPro" id="IPR036378">
    <property type="entry name" value="FAS1_dom_sf"/>
</dbReference>
<organism evidence="3 4">
    <name type="scientific">Spirosoma linguale (strain ATCC 33905 / DSM 74 / LMG 10896 / Claus 1)</name>
    <dbReference type="NCBI Taxonomy" id="504472"/>
    <lineage>
        <taxon>Bacteria</taxon>
        <taxon>Pseudomonadati</taxon>
        <taxon>Bacteroidota</taxon>
        <taxon>Cytophagia</taxon>
        <taxon>Cytophagales</taxon>
        <taxon>Cytophagaceae</taxon>
        <taxon>Spirosoma</taxon>
    </lineage>
</organism>
<dbReference type="GO" id="GO:0005615">
    <property type="term" value="C:extracellular space"/>
    <property type="evidence" value="ECO:0007669"/>
    <property type="project" value="TreeGrafter"/>
</dbReference>
<reference evidence="3 4" key="1">
    <citation type="journal article" date="2010" name="Stand. Genomic Sci.">
        <title>Complete genome sequence of Spirosoma linguale type strain (1).</title>
        <authorList>
            <person name="Lail K."/>
            <person name="Sikorski J."/>
            <person name="Saunders E."/>
            <person name="Lapidus A."/>
            <person name="Glavina Del Rio T."/>
            <person name="Copeland A."/>
            <person name="Tice H."/>
            <person name="Cheng J.-F."/>
            <person name="Lucas S."/>
            <person name="Nolan M."/>
            <person name="Bruce D."/>
            <person name="Goodwin L."/>
            <person name="Pitluck S."/>
            <person name="Ivanova N."/>
            <person name="Mavromatis K."/>
            <person name="Ovchinnikova G."/>
            <person name="Pati A."/>
            <person name="Chen A."/>
            <person name="Palaniappan K."/>
            <person name="Land M."/>
            <person name="Hauser L."/>
            <person name="Chang Y.-J."/>
            <person name="Jeffries C.D."/>
            <person name="Chain P."/>
            <person name="Brettin T."/>
            <person name="Detter J.C."/>
            <person name="Schuetze A."/>
            <person name="Rohde M."/>
            <person name="Tindall B.J."/>
            <person name="Goeker M."/>
            <person name="Bristow J."/>
            <person name="Eisen J.A."/>
            <person name="Markowitz V."/>
            <person name="Hugenholtz P."/>
            <person name="Kyrpides N.C."/>
            <person name="Klenk H.-P."/>
            <person name="Chen F."/>
        </authorList>
    </citation>
    <scope>NUCLEOTIDE SEQUENCE [LARGE SCALE GENOMIC DNA]</scope>
    <source>
        <strain evidence="4">ATCC 33905 / DSM 74 / LMG 10896 / Claus 1</strain>
    </source>
</reference>
<dbReference type="PROSITE" id="PS50213">
    <property type="entry name" value="FAS1"/>
    <property type="match status" value="2"/>
</dbReference>
<keyword evidence="1" id="KW-0732">Signal</keyword>
<feature type="domain" description="FAS1" evidence="2">
    <location>
        <begin position="171"/>
        <end position="316"/>
    </location>
</feature>
<dbReference type="Gene3D" id="2.30.180.10">
    <property type="entry name" value="FAS1 domain"/>
    <property type="match status" value="2"/>
</dbReference>
<dbReference type="SUPFAM" id="SSF82153">
    <property type="entry name" value="FAS1 domain"/>
    <property type="match status" value="2"/>
</dbReference>
<dbReference type="RefSeq" id="WP_012928918.1">
    <property type="nucleotide sequence ID" value="NC_013730.1"/>
</dbReference>
<evidence type="ECO:0000313" key="3">
    <source>
        <dbReference type="EMBL" id="ADB40413.1"/>
    </source>
</evidence>
<dbReference type="PANTHER" id="PTHR10900">
    <property type="entry name" value="PERIOSTIN-RELATED"/>
    <property type="match status" value="1"/>
</dbReference>
<evidence type="ECO:0000259" key="2">
    <source>
        <dbReference type="PROSITE" id="PS50213"/>
    </source>
</evidence>
<name>D2QMK0_SPILD</name>
<dbReference type="PANTHER" id="PTHR10900:SF77">
    <property type="entry name" value="FI19380P1"/>
    <property type="match status" value="1"/>
</dbReference>
<dbReference type="InterPro" id="IPR000782">
    <property type="entry name" value="FAS1_domain"/>
</dbReference>
<gene>
    <name evidence="3" type="ordered locus">Slin_4432</name>
</gene>
<dbReference type="KEGG" id="sli:Slin_4432"/>
<protein>
    <submittedName>
        <fullName evidence="3">Beta-Ig-H3/fasciclin</fullName>
    </submittedName>
</protein>
<dbReference type="HOGENOM" id="CLU_031281_1_1_10"/>
<dbReference type="AlphaFoldDB" id="D2QMK0"/>
<dbReference type="STRING" id="504472.Slin_4432"/>
<sequence length="318" mass="33329">MNALFLKGTRLMSVLFLVLTVLTGCTKSDDTVATPQTITDRILEDSQFSILRAAVTYSEMGDLLKGGNLTLFAPNDAAFQVAGYGSPTAIAALSKEQVRSLLLYHVLEGPVPASAIPGGLNPVTTADKGVAYINKASDGRVFINNAQVIQADIQVANGYIHSIDQVLTPSAGNLLTAIRTNPNLTLLTAAVNRVAASNPTLLATLSNNASTNLVTIFAPNDAAFRSAGYTDLAAINAANLQTLTNVLLYHVVSGVTFSNQFQTGTLNTLLTGNRLIVLSTANLLTIKGNKNATTATVKQGNIPANSGVIHIIDQVLLP</sequence>